<name>U5G5T3_POPTR</name>
<sequence length="66" mass="7455">MTQQDKGNEESLRSLFNQEYVSIHTQAKTKESAYCPCTQDCGSQMVVYRCTANVTICMLLLTSKNL</sequence>
<protein>
    <submittedName>
        <fullName evidence="1">Uncharacterized protein</fullName>
    </submittedName>
</protein>
<dbReference type="Proteomes" id="UP000006729">
    <property type="component" value="Chromosome 8"/>
</dbReference>
<organism evidence="1 2">
    <name type="scientific">Populus trichocarpa</name>
    <name type="common">Western balsam poplar</name>
    <name type="synonym">Populus balsamifera subsp. trichocarpa</name>
    <dbReference type="NCBI Taxonomy" id="3694"/>
    <lineage>
        <taxon>Eukaryota</taxon>
        <taxon>Viridiplantae</taxon>
        <taxon>Streptophyta</taxon>
        <taxon>Embryophyta</taxon>
        <taxon>Tracheophyta</taxon>
        <taxon>Spermatophyta</taxon>
        <taxon>Magnoliopsida</taxon>
        <taxon>eudicotyledons</taxon>
        <taxon>Gunneridae</taxon>
        <taxon>Pentapetalae</taxon>
        <taxon>rosids</taxon>
        <taxon>fabids</taxon>
        <taxon>Malpighiales</taxon>
        <taxon>Salicaceae</taxon>
        <taxon>Saliceae</taxon>
        <taxon>Populus</taxon>
    </lineage>
</organism>
<dbReference type="EMBL" id="CM009297">
    <property type="protein sequence ID" value="PNT24674.1"/>
    <property type="molecule type" value="Genomic_DNA"/>
</dbReference>
<accession>U5G5T3</accession>
<proteinExistence type="predicted"/>
<evidence type="ECO:0000313" key="2">
    <source>
        <dbReference type="Proteomes" id="UP000006729"/>
    </source>
</evidence>
<evidence type="ECO:0000313" key="1">
    <source>
        <dbReference type="EMBL" id="PNT24674.1"/>
    </source>
</evidence>
<keyword evidence="2" id="KW-1185">Reference proteome</keyword>
<reference evidence="1 2" key="1">
    <citation type="journal article" date="2006" name="Science">
        <title>The genome of black cottonwood, Populus trichocarpa (Torr. &amp; Gray).</title>
        <authorList>
            <person name="Tuskan G.A."/>
            <person name="Difazio S."/>
            <person name="Jansson S."/>
            <person name="Bohlmann J."/>
            <person name="Grigoriev I."/>
            <person name="Hellsten U."/>
            <person name="Putnam N."/>
            <person name="Ralph S."/>
            <person name="Rombauts S."/>
            <person name="Salamov A."/>
            <person name="Schein J."/>
            <person name="Sterck L."/>
            <person name="Aerts A."/>
            <person name="Bhalerao R.R."/>
            <person name="Bhalerao R.P."/>
            <person name="Blaudez D."/>
            <person name="Boerjan W."/>
            <person name="Brun A."/>
            <person name="Brunner A."/>
            <person name="Busov V."/>
            <person name="Campbell M."/>
            <person name="Carlson J."/>
            <person name="Chalot M."/>
            <person name="Chapman J."/>
            <person name="Chen G.L."/>
            <person name="Cooper D."/>
            <person name="Coutinho P.M."/>
            <person name="Couturier J."/>
            <person name="Covert S."/>
            <person name="Cronk Q."/>
            <person name="Cunningham R."/>
            <person name="Davis J."/>
            <person name="Degroeve S."/>
            <person name="Dejardin A."/>
            <person name="Depamphilis C."/>
            <person name="Detter J."/>
            <person name="Dirks B."/>
            <person name="Dubchak I."/>
            <person name="Duplessis S."/>
            <person name="Ehlting J."/>
            <person name="Ellis B."/>
            <person name="Gendler K."/>
            <person name="Goodstein D."/>
            <person name="Gribskov M."/>
            <person name="Grimwood J."/>
            <person name="Groover A."/>
            <person name="Gunter L."/>
            <person name="Hamberger B."/>
            <person name="Heinze B."/>
            <person name="Helariutta Y."/>
            <person name="Henrissat B."/>
            <person name="Holligan D."/>
            <person name="Holt R."/>
            <person name="Huang W."/>
            <person name="Islam-Faridi N."/>
            <person name="Jones S."/>
            <person name="Jones-Rhoades M."/>
            <person name="Jorgensen R."/>
            <person name="Joshi C."/>
            <person name="Kangasjarvi J."/>
            <person name="Karlsson J."/>
            <person name="Kelleher C."/>
            <person name="Kirkpatrick R."/>
            <person name="Kirst M."/>
            <person name="Kohler A."/>
            <person name="Kalluri U."/>
            <person name="Larimer F."/>
            <person name="Leebens-Mack J."/>
            <person name="Leple J.C."/>
            <person name="Locascio P."/>
            <person name="Lou Y."/>
            <person name="Lucas S."/>
            <person name="Martin F."/>
            <person name="Montanini B."/>
            <person name="Napoli C."/>
            <person name="Nelson D.R."/>
            <person name="Nelson C."/>
            <person name="Nieminen K."/>
            <person name="Nilsson O."/>
            <person name="Pereda V."/>
            <person name="Peter G."/>
            <person name="Philippe R."/>
            <person name="Pilate G."/>
            <person name="Poliakov A."/>
            <person name="Razumovskaya J."/>
            <person name="Richardson P."/>
            <person name="Rinaldi C."/>
            <person name="Ritland K."/>
            <person name="Rouze P."/>
            <person name="Ryaboy D."/>
            <person name="Schmutz J."/>
            <person name="Schrader J."/>
            <person name="Segerman B."/>
            <person name="Shin H."/>
            <person name="Siddiqui A."/>
            <person name="Sterky F."/>
            <person name="Terry A."/>
            <person name="Tsai C.J."/>
            <person name="Uberbacher E."/>
            <person name="Unneberg P."/>
            <person name="Vahala J."/>
            <person name="Wall K."/>
            <person name="Wessler S."/>
            <person name="Yang G."/>
            <person name="Yin T."/>
            <person name="Douglas C."/>
            <person name="Marra M."/>
            <person name="Sandberg G."/>
            <person name="Van de Peer Y."/>
            <person name="Rokhsar D."/>
        </authorList>
    </citation>
    <scope>NUCLEOTIDE SEQUENCE [LARGE SCALE GENOMIC DNA]</scope>
    <source>
        <strain evidence="2">cv. Nisqually</strain>
    </source>
</reference>
<dbReference type="HOGENOM" id="CLU_2835968_0_0_1"/>
<dbReference type="AlphaFoldDB" id="U5G5T3"/>
<gene>
    <name evidence="1" type="ORF">POPTR_008G146300</name>
</gene>
<dbReference type="InParanoid" id="U5G5T3"/>